<name>A0A380P5P7_STRGR</name>
<reference evidence="3 4" key="1">
    <citation type="submission" date="2018-06" db="EMBL/GenBank/DDBJ databases">
        <authorList>
            <consortium name="Pathogen Informatics"/>
            <person name="Doyle S."/>
        </authorList>
    </citation>
    <scope>NUCLEOTIDE SEQUENCE [LARGE SCALE GENOMIC DNA]</scope>
    <source>
        <strain evidence="3 4">NCTC7807</strain>
    </source>
</reference>
<feature type="compositionally biased region" description="Basic and acidic residues" evidence="1">
    <location>
        <begin position="24"/>
        <end position="33"/>
    </location>
</feature>
<evidence type="ECO:0000256" key="1">
    <source>
        <dbReference type="SAM" id="MobiDB-lite"/>
    </source>
</evidence>
<dbReference type="SUPFAM" id="SSF53335">
    <property type="entry name" value="S-adenosyl-L-methionine-dependent methyltransferases"/>
    <property type="match status" value="1"/>
</dbReference>
<proteinExistence type="predicted"/>
<feature type="domain" description="Methyltransferase" evidence="2">
    <location>
        <begin position="71"/>
        <end position="167"/>
    </location>
</feature>
<gene>
    <name evidence="3" type="ORF">NCTC7807_04261</name>
</gene>
<dbReference type="InterPro" id="IPR041698">
    <property type="entry name" value="Methyltransf_25"/>
</dbReference>
<sequence length="308" mass="33492">MSERQESRNGSGHGADGHGRHHGEHGEHGHGDLDWSVMGPVLEQEAEVSLPLYREIADWAAERGARVPGPVIDAGSGPGVVSALLAEVFPDREVYAVDAEAELLERAADRAHRTGLEGRLRTHRAELPDGLEALPAASLVWAGRSLHHVGDQRAGLAAFGRALAPGGGLVLLEGGLRPRTLPRELGFGRPGIETRLDAAQEEWFETMRTSLPGTVKEPEDWAALLEAAGLRHVATRSFLLDLPAPVTYETRAHLLSQWQRRLEHAELDAVDRATADRLLDPEDPAGLYHRPDLFLLSAQTAHLAVREK</sequence>
<protein>
    <submittedName>
        <fullName evidence="3">Trans-aconitate methyltransferase</fullName>
    </submittedName>
</protein>
<dbReference type="Pfam" id="PF13649">
    <property type="entry name" value="Methyltransf_25"/>
    <property type="match status" value="1"/>
</dbReference>
<dbReference type="Proteomes" id="UP000254150">
    <property type="component" value="Unassembled WGS sequence"/>
</dbReference>
<feature type="region of interest" description="Disordered" evidence="1">
    <location>
        <begin position="1"/>
        <end position="35"/>
    </location>
</feature>
<dbReference type="InterPro" id="IPR029063">
    <property type="entry name" value="SAM-dependent_MTases_sf"/>
</dbReference>
<dbReference type="EMBL" id="UHID01000007">
    <property type="protein sequence ID" value="SUP60197.1"/>
    <property type="molecule type" value="Genomic_DNA"/>
</dbReference>
<accession>A0A380P5P7</accession>
<dbReference type="GO" id="GO:0032259">
    <property type="term" value="P:methylation"/>
    <property type="evidence" value="ECO:0007669"/>
    <property type="project" value="UniProtKB-KW"/>
</dbReference>
<keyword evidence="3" id="KW-0489">Methyltransferase</keyword>
<organism evidence="3 4">
    <name type="scientific">Streptomyces griseus</name>
    <dbReference type="NCBI Taxonomy" id="1911"/>
    <lineage>
        <taxon>Bacteria</taxon>
        <taxon>Bacillati</taxon>
        <taxon>Actinomycetota</taxon>
        <taxon>Actinomycetes</taxon>
        <taxon>Kitasatosporales</taxon>
        <taxon>Streptomycetaceae</taxon>
        <taxon>Streptomyces</taxon>
    </lineage>
</organism>
<dbReference type="GO" id="GO:0008168">
    <property type="term" value="F:methyltransferase activity"/>
    <property type="evidence" value="ECO:0007669"/>
    <property type="project" value="UniProtKB-KW"/>
</dbReference>
<dbReference type="Gene3D" id="3.40.50.150">
    <property type="entry name" value="Vaccinia Virus protein VP39"/>
    <property type="match status" value="1"/>
</dbReference>
<keyword evidence="3" id="KW-0808">Transferase</keyword>
<dbReference type="AlphaFoldDB" id="A0A380P5P7"/>
<evidence type="ECO:0000259" key="2">
    <source>
        <dbReference type="Pfam" id="PF13649"/>
    </source>
</evidence>
<evidence type="ECO:0000313" key="4">
    <source>
        <dbReference type="Proteomes" id="UP000254150"/>
    </source>
</evidence>
<dbReference type="CDD" id="cd02440">
    <property type="entry name" value="AdoMet_MTases"/>
    <property type="match status" value="1"/>
</dbReference>
<evidence type="ECO:0000313" key="3">
    <source>
        <dbReference type="EMBL" id="SUP60197.1"/>
    </source>
</evidence>